<organism evidence="3 4">
    <name type="scientific">Aspergillus uvarum CBS 121591</name>
    <dbReference type="NCBI Taxonomy" id="1448315"/>
    <lineage>
        <taxon>Eukaryota</taxon>
        <taxon>Fungi</taxon>
        <taxon>Dikarya</taxon>
        <taxon>Ascomycota</taxon>
        <taxon>Pezizomycotina</taxon>
        <taxon>Eurotiomycetes</taxon>
        <taxon>Eurotiomycetidae</taxon>
        <taxon>Eurotiales</taxon>
        <taxon>Aspergillaceae</taxon>
        <taxon>Aspergillus</taxon>
        <taxon>Aspergillus subgen. Circumdati</taxon>
    </lineage>
</organism>
<feature type="compositionally biased region" description="Low complexity" evidence="1">
    <location>
        <begin position="24"/>
        <end position="37"/>
    </location>
</feature>
<dbReference type="Proteomes" id="UP000248340">
    <property type="component" value="Unassembled WGS sequence"/>
</dbReference>
<dbReference type="GeneID" id="37132794"/>
<protein>
    <submittedName>
        <fullName evidence="3">Uncharacterized protein</fullName>
    </submittedName>
</protein>
<accession>A0A319DI13</accession>
<keyword evidence="2" id="KW-0812">Transmembrane</keyword>
<dbReference type="RefSeq" id="XP_025489372.1">
    <property type="nucleotide sequence ID" value="XM_025630053.1"/>
</dbReference>
<evidence type="ECO:0000256" key="1">
    <source>
        <dbReference type="SAM" id="MobiDB-lite"/>
    </source>
</evidence>
<name>A0A319DI13_9EURO</name>
<evidence type="ECO:0000256" key="2">
    <source>
        <dbReference type="SAM" id="Phobius"/>
    </source>
</evidence>
<dbReference type="EMBL" id="KZ821722">
    <property type="protein sequence ID" value="PYH79172.1"/>
    <property type="molecule type" value="Genomic_DNA"/>
</dbReference>
<proteinExistence type="predicted"/>
<keyword evidence="2" id="KW-1133">Transmembrane helix</keyword>
<feature type="transmembrane region" description="Helical" evidence="2">
    <location>
        <begin position="66"/>
        <end position="95"/>
    </location>
</feature>
<keyword evidence="2" id="KW-0472">Membrane</keyword>
<gene>
    <name evidence="3" type="ORF">BO82DRAFT_139516</name>
</gene>
<feature type="region of interest" description="Disordered" evidence="1">
    <location>
        <begin position="16"/>
        <end position="53"/>
    </location>
</feature>
<sequence length="97" mass="10817">MITDIITLHIDEGAGEDWPHLQTSLPPHLPSSISPSKPHSPPPLNARPGVVPPSIPRRPSSRCFSLFPNLFILFFLLLLLPSSCFFLLFHLVLILPF</sequence>
<evidence type="ECO:0000313" key="4">
    <source>
        <dbReference type="Proteomes" id="UP000248340"/>
    </source>
</evidence>
<dbReference type="VEuPathDB" id="FungiDB:BO82DRAFT_139516"/>
<dbReference type="AlphaFoldDB" id="A0A319DI13"/>
<keyword evidence="4" id="KW-1185">Reference proteome</keyword>
<evidence type="ECO:0000313" key="3">
    <source>
        <dbReference type="EMBL" id="PYH79172.1"/>
    </source>
</evidence>
<feature type="compositionally biased region" description="Pro residues" evidence="1">
    <location>
        <begin position="38"/>
        <end position="53"/>
    </location>
</feature>
<reference evidence="3 4" key="1">
    <citation type="submission" date="2016-12" db="EMBL/GenBank/DDBJ databases">
        <title>The genomes of Aspergillus section Nigri reveals drivers in fungal speciation.</title>
        <authorList>
            <consortium name="DOE Joint Genome Institute"/>
            <person name="Vesth T.C."/>
            <person name="Nybo J."/>
            <person name="Theobald S."/>
            <person name="Brandl J."/>
            <person name="Frisvad J.C."/>
            <person name="Nielsen K.F."/>
            <person name="Lyhne E.K."/>
            <person name="Kogle M.E."/>
            <person name="Kuo A."/>
            <person name="Riley R."/>
            <person name="Clum A."/>
            <person name="Nolan M."/>
            <person name="Lipzen A."/>
            <person name="Salamov A."/>
            <person name="Henrissat B."/>
            <person name="Wiebenga A."/>
            <person name="De Vries R.P."/>
            <person name="Grigoriev I.V."/>
            <person name="Mortensen U.H."/>
            <person name="Andersen M.R."/>
            <person name="Baker S.E."/>
        </authorList>
    </citation>
    <scope>NUCLEOTIDE SEQUENCE [LARGE SCALE GENOMIC DNA]</scope>
    <source>
        <strain evidence="3 4">CBS 121591</strain>
    </source>
</reference>